<gene>
    <name evidence="2" type="ORF">C7B64_15665</name>
</gene>
<reference evidence="2 3" key="1">
    <citation type="submission" date="2018-02" db="EMBL/GenBank/DDBJ databases">
        <authorList>
            <person name="Cohen D.B."/>
            <person name="Kent A.D."/>
        </authorList>
    </citation>
    <scope>NUCLEOTIDE SEQUENCE [LARGE SCALE GENOMIC DNA]</scope>
    <source>
        <strain evidence="2 3">CCAP 1448/3</strain>
    </source>
</reference>
<proteinExistence type="predicted"/>
<dbReference type="EMBL" id="PVWJ01000080">
    <property type="protein sequence ID" value="PSB01941.1"/>
    <property type="molecule type" value="Genomic_DNA"/>
</dbReference>
<feature type="transmembrane region" description="Helical" evidence="1">
    <location>
        <begin position="12"/>
        <end position="33"/>
    </location>
</feature>
<evidence type="ECO:0000313" key="3">
    <source>
        <dbReference type="Proteomes" id="UP000238762"/>
    </source>
</evidence>
<sequence length="85" mass="9395">MFKEKLLNWLNWFLIANVFLVLLSFAWLAIAVVGHSAGVNLGLDLWYSLWQPLFSPAVSILFGAAIVSGVSSWLLKKFAPNGKTS</sequence>
<evidence type="ECO:0000313" key="2">
    <source>
        <dbReference type="EMBL" id="PSB01941.1"/>
    </source>
</evidence>
<protein>
    <submittedName>
        <fullName evidence="2">Uncharacterized protein</fullName>
    </submittedName>
</protein>
<dbReference type="AlphaFoldDB" id="A0A2T1C100"/>
<keyword evidence="1" id="KW-0812">Transmembrane</keyword>
<comment type="caution">
    <text evidence="2">The sequence shown here is derived from an EMBL/GenBank/DDBJ whole genome shotgun (WGS) entry which is preliminary data.</text>
</comment>
<keyword evidence="1" id="KW-1133">Transmembrane helix</keyword>
<dbReference type="RefSeq" id="WP_106289597.1">
    <property type="nucleotide sequence ID" value="NZ_CAWNTC010000108.1"/>
</dbReference>
<reference evidence="2 3" key="2">
    <citation type="submission" date="2018-03" db="EMBL/GenBank/DDBJ databases">
        <title>The ancient ancestry and fast evolution of plastids.</title>
        <authorList>
            <person name="Moore K.R."/>
            <person name="Magnabosco C."/>
            <person name="Momper L."/>
            <person name="Gold D.A."/>
            <person name="Bosak T."/>
            <person name="Fournier G.P."/>
        </authorList>
    </citation>
    <scope>NUCLEOTIDE SEQUENCE [LARGE SCALE GENOMIC DNA]</scope>
    <source>
        <strain evidence="2 3">CCAP 1448/3</strain>
    </source>
</reference>
<dbReference type="Proteomes" id="UP000238762">
    <property type="component" value="Unassembled WGS sequence"/>
</dbReference>
<feature type="transmembrane region" description="Helical" evidence="1">
    <location>
        <begin position="53"/>
        <end position="75"/>
    </location>
</feature>
<accession>A0A2T1C100</accession>
<name>A0A2T1C100_9CYAN</name>
<keyword evidence="3" id="KW-1185">Reference proteome</keyword>
<keyword evidence="1" id="KW-0472">Membrane</keyword>
<dbReference type="OrthoDB" id="427287at2"/>
<organism evidence="2 3">
    <name type="scientific">Merismopedia glauca CCAP 1448/3</name>
    <dbReference type="NCBI Taxonomy" id="1296344"/>
    <lineage>
        <taxon>Bacteria</taxon>
        <taxon>Bacillati</taxon>
        <taxon>Cyanobacteriota</taxon>
        <taxon>Cyanophyceae</taxon>
        <taxon>Synechococcales</taxon>
        <taxon>Merismopediaceae</taxon>
        <taxon>Merismopedia</taxon>
    </lineage>
</organism>
<evidence type="ECO:0000256" key="1">
    <source>
        <dbReference type="SAM" id="Phobius"/>
    </source>
</evidence>